<gene>
    <name evidence="1" type="ORF">U9M48_027829</name>
</gene>
<name>A0AAQ3TVY0_PASNO</name>
<protein>
    <submittedName>
        <fullName evidence="1">Uncharacterized protein</fullName>
    </submittedName>
</protein>
<proteinExistence type="predicted"/>
<organism evidence="1 2">
    <name type="scientific">Paspalum notatum var. saurae</name>
    <dbReference type="NCBI Taxonomy" id="547442"/>
    <lineage>
        <taxon>Eukaryota</taxon>
        <taxon>Viridiplantae</taxon>
        <taxon>Streptophyta</taxon>
        <taxon>Embryophyta</taxon>
        <taxon>Tracheophyta</taxon>
        <taxon>Spermatophyta</taxon>
        <taxon>Magnoliopsida</taxon>
        <taxon>Liliopsida</taxon>
        <taxon>Poales</taxon>
        <taxon>Poaceae</taxon>
        <taxon>PACMAD clade</taxon>
        <taxon>Panicoideae</taxon>
        <taxon>Andropogonodae</taxon>
        <taxon>Paspaleae</taxon>
        <taxon>Paspalinae</taxon>
        <taxon>Paspalum</taxon>
    </lineage>
</organism>
<reference evidence="1 2" key="1">
    <citation type="submission" date="2024-02" db="EMBL/GenBank/DDBJ databases">
        <title>High-quality chromosome-scale genome assembly of Pensacola bahiagrass (Paspalum notatum Flugge var. saurae).</title>
        <authorList>
            <person name="Vega J.M."/>
            <person name="Podio M."/>
            <person name="Orjuela J."/>
            <person name="Siena L.A."/>
            <person name="Pessino S.C."/>
            <person name="Combes M.C."/>
            <person name="Mariac C."/>
            <person name="Albertini E."/>
            <person name="Pupilli F."/>
            <person name="Ortiz J.P.A."/>
            <person name="Leblanc O."/>
        </authorList>
    </citation>
    <scope>NUCLEOTIDE SEQUENCE [LARGE SCALE GENOMIC DNA]</scope>
    <source>
        <strain evidence="1">R1</strain>
        <tissue evidence="1">Leaf</tissue>
    </source>
</reference>
<evidence type="ECO:0000313" key="1">
    <source>
        <dbReference type="EMBL" id="WVZ80344.1"/>
    </source>
</evidence>
<dbReference type="Proteomes" id="UP001341281">
    <property type="component" value="Chromosome 06"/>
</dbReference>
<evidence type="ECO:0000313" key="2">
    <source>
        <dbReference type="Proteomes" id="UP001341281"/>
    </source>
</evidence>
<sequence>MAAPSPFSHEETEGESPLVIPPLPMAPLLLPQSRPTPRCKTDCARQGVAPMILDDIQGCSPTTQRVLPSSLVISPGHHHLFALRIDVCEQQQEYFEEGKRLRRVCSGLQRVLGIPVHQSTSLWRLVLSSFTLPL</sequence>
<keyword evidence="2" id="KW-1185">Reference proteome</keyword>
<accession>A0AAQ3TVY0</accession>
<dbReference type="EMBL" id="CP144750">
    <property type="protein sequence ID" value="WVZ80344.1"/>
    <property type="molecule type" value="Genomic_DNA"/>
</dbReference>
<dbReference type="AlphaFoldDB" id="A0AAQ3TVY0"/>